<evidence type="ECO:0000313" key="4">
    <source>
        <dbReference type="EMBL" id="QAU06738.1"/>
    </source>
</evidence>
<feature type="transmembrane region" description="Helical" evidence="2">
    <location>
        <begin position="1095"/>
        <end position="1113"/>
    </location>
</feature>
<feature type="transmembrane region" description="Helical" evidence="2">
    <location>
        <begin position="893"/>
        <end position="916"/>
    </location>
</feature>
<evidence type="ECO:0000259" key="3">
    <source>
        <dbReference type="Pfam" id="PF20155"/>
    </source>
</evidence>
<keyword evidence="5" id="KW-1185">Reference proteome</keyword>
<dbReference type="KEGG" id="vg:55613913"/>
<gene>
    <name evidence="4" type="primary">32</name>
    <name evidence="4" type="ORF">SEA_DUFFINGTON_32</name>
</gene>
<dbReference type="NCBIfam" id="TIGR02675">
    <property type="entry name" value="tape_meas_nterm"/>
    <property type="match status" value="1"/>
</dbReference>
<dbReference type="InterPro" id="IPR013491">
    <property type="entry name" value="Tape_meas_N"/>
</dbReference>
<feature type="transmembrane region" description="Helical" evidence="2">
    <location>
        <begin position="922"/>
        <end position="941"/>
    </location>
</feature>
<dbReference type="GO" id="GO:0098003">
    <property type="term" value="P:viral tail assembly"/>
    <property type="evidence" value="ECO:0007669"/>
    <property type="project" value="UniProtKB-KW"/>
</dbReference>
<organism evidence="4 5">
    <name type="scientific">Gordonia phage Duffington</name>
    <dbReference type="NCBI Taxonomy" id="2507858"/>
    <lineage>
        <taxon>Viruses</taxon>
        <taxon>Duplodnaviria</taxon>
        <taxon>Heunggongvirae</taxon>
        <taxon>Uroviricota</taxon>
        <taxon>Caudoviricetes</taxon>
        <taxon>Deejayvirinae</taxon>
        <taxon>Kenoshavirus</taxon>
        <taxon>Kenoshavirus duffington</taxon>
    </lineage>
</organism>
<evidence type="ECO:0000256" key="2">
    <source>
        <dbReference type="SAM" id="Phobius"/>
    </source>
</evidence>
<accession>A0A410TCJ2</accession>
<keyword evidence="1" id="KW-1188">Viral release from host cell</keyword>
<sequence length="1704" mass="176674">MAVIDDLIVAMQFDNAKFEAAVKVSMATLAHLKSTLNFGAGPNGIDAAQASANRFNTNQAQGQVSALSAKFTAMATVAITAISNITNKIVDAGVNMAKALTIDPITSGLQEYETNMNSIQTILANTQASGATLKDVSANLDELNHYADQTIYNFSEMAKNIGTFTAAGVDLDTSTQSIKGIANLAALSGSNSQQASTAMYQLSQAISSGRVSLEDWNSVVNAGMGGTVFQRALAQTAEQMGTLSDGAVTLTGDMKNVSIEGKSFRESITAKPGQESWLTSEVLTNTLKQFTGDLSDAELAAQGFSAAQIKAIQQQAKTAKAAATEVKTFTQLIDTLKEGVGSSWAESWRTIIGDFEQAKSLWTGVSNTVGDMIGKSSDARNELLKGWAEGGGRVAVIEGLSNAFKALMSIITPIKDAFREIFPPATAANLISLSQAFARFTEGLILGSETADRLKRTFAGVFAIFGIAATIIKAVIGVFFDLFGAAQGGSGGILSITASLGDFLVKVHETLANSEGFKNFFEGLGAVLAVPIKMLGIVGEGISGFLTNLGQLGGALSQVYAILSRGDFISGPFAEDSKMVDVLFRIREGVEYVTGAISQFWNVLTKGDFVGGGPFSEDSPLINGLFEFREMLANFFTPGNISTLLGAGAVAALGYGFIRVFKGAVAKLTGEKGGIIGDLKDTITSVKDSFESVTGIFDKLTSSLTVMQANIKSDIILKIAVAVGILALAMKLLATMDVPALIKSLTAVTAAVAILVGALAVISKFAGAAGIVQMPVIAAGLVLLAAAVVILAAAMKIIATMSWEEIGKGLTGVVALIAMLVAASVGLGKASGPMLRAGLAMIPMAAGIRLLVLSVQAMSTFSWSELGKGLGGLAAMMAILAASLNLMPKNMPLIGAGLIMVGGALMIISSAIGNLGSMDTGTLVQGILGIGGALAIVALALNLMPKNMLMMSAGLMIVSIALVAVGGVIQSLGSMSVGELAKGLIGLGVSLGMLAIALIAMQGAMMGALALGIAAAGLTLLMIPISMMASMSWQELLMGLGGLAAILVLLGVAGYVLGPVTPVIIALGIGMAALGIGMLAVAAAALVFGLALKTIFEVVMLGQGAMTAVLTFIPQLATAFALAVASFAVGIAQNAGAIVGALGELLGKILDMVIQLIPKIATVISELLTAVLNIIIEHAPQVADAFIALVRGLIEVVTTLAPELWDAGFQLIIGFLKVIRDRIPEMATVATDIIVAFIGSLASNINRIIQAGVDFIVDFLNGLAQGIRDNMPRVTAAATEVGKALVEGIANAIRNGLSTVISAAKDLASSALTAAKEALGIASPSKRFYELGEWTVEGYVNGIESKDSLAAKTANKFATGFVAGFSKGIGKEMPAVLDEVFKIIEEGTEDAVISTQAMEGGFSSLSGAVWQAELALAEFHGEVNRADPKSVEAYVEKAGGKLKYLAGVLDAVKEAANEAFSQLAEGKGLDQVLGSEEFLGTILNTGLSVGSMFGIEGMLITAGIRLGLAVVDGLLSVFMGPGTTVLGLIGGWIQKLVKAVGGWFGIKFPVAEELEEGDKALEDFMAKVDEGNGRYEKLTEEAVKGLTDRMNEADDLANGIDGTEPVIRPILDLNGWNKQFEDFLDSLDTGPVVLNAIINRASDFFDDTVENLRNLFNFDRDSAAKTTIIEMNQTNTSPKALDHVEIYRNTKSQLSLAKEELGIT</sequence>
<feature type="transmembrane region" description="Helical" evidence="2">
    <location>
        <begin position="810"/>
        <end position="827"/>
    </location>
</feature>
<feature type="transmembrane region" description="Helical" evidence="2">
    <location>
        <begin position="1063"/>
        <end position="1088"/>
    </location>
</feature>
<protein>
    <submittedName>
        <fullName evidence="4">Tape measure protein</fullName>
    </submittedName>
</protein>
<dbReference type="RefSeq" id="YP_009843621.1">
    <property type="nucleotide sequence ID" value="NC_048750.1"/>
</dbReference>
<evidence type="ECO:0000313" key="5">
    <source>
        <dbReference type="Proteomes" id="UP000290209"/>
    </source>
</evidence>
<dbReference type="GeneID" id="55613913"/>
<feature type="transmembrane region" description="Helical" evidence="2">
    <location>
        <begin position="1119"/>
        <end position="1144"/>
    </location>
</feature>
<feature type="transmembrane region" description="Helical" evidence="2">
    <location>
        <begin position="715"/>
        <end position="734"/>
    </location>
</feature>
<keyword evidence="2" id="KW-1133">Transmembrane helix</keyword>
<keyword evidence="1" id="KW-1245">Viral tail assembly</keyword>
<feature type="transmembrane region" description="Helical" evidence="2">
    <location>
        <begin position="869"/>
        <end position="886"/>
    </location>
</feature>
<evidence type="ECO:0000256" key="1">
    <source>
        <dbReference type="ARBA" id="ARBA00022465"/>
    </source>
</evidence>
<feature type="transmembrane region" description="Helical" evidence="2">
    <location>
        <begin position="839"/>
        <end position="863"/>
    </location>
</feature>
<dbReference type="Proteomes" id="UP000290209">
    <property type="component" value="Segment"/>
</dbReference>
<proteinExistence type="predicted"/>
<feature type="transmembrane region" description="Helical" evidence="2">
    <location>
        <begin position="953"/>
        <end position="973"/>
    </location>
</feature>
<feature type="transmembrane region" description="Helical" evidence="2">
    <location>
        <begin position="993"/>
        <end position="1024"/>
    </location>
</feature>
<feature type="transmembrane region" description="Helical" evidence="2">
    <location>
        <begin position="774"/>
        <end position="798"/>
    </location>
</feature>
<feature type="transmembrane region" description="Helical" evidence="2">
    <location>
        <begin position="1036"/>
        <end position="1057"/>
    </location>
</feature>
<feature type="transmembrane region" description="Helical" evidence="2">
    <location>
        <begin position="740"/>
        <end position="762"/>
    </location>
</feature>
<dbReference type="Pfam" id="PF20155">
    <property type="entry name" value="TMP_3"/>
    <property type="match status" value="1"/>
</dbReference>
<reference evidence="4 5" key="1">
    <citation type="submission" date="2019-01" db="EMBL/GenBank/DDBJ databases">
        <authorList>
            <person name="Fisher A."/>
            <person name="Galvan P."/>
            <person name="Koga A.P."/>
            <person name="Garlena R.A."/>
            <person name="Russell D.A."/>
            <person name="Pope W.H."/>
            <person name="Jacobs-Sera D."/>
            <person name="Hatfull G.F."/>
        </authorList>
    </citation>
    <scope>NUCLEOTIDE SEQUENCE [LARGE SCALE GENOMIC DNA]</scope>
</reference>
<feature type="domain" description="Tape measure protein N-terminal" evidence="3">
    <location>
        <begin position="115"/>
        <end position="242"/>
    </location>
</feature>
<dbReference type="EMBL" id="MK376957">
    <property type="protein sequence ID" value="QAU06738.1"/>
    <property type="molecule type" value="Genomic_DNA"/>
</dbReference>
<feature type="transmembrane region" description="Helical" evidence="2">
    <location>
        <begin position="458"/>
        <end position="480"/>
    </location>
</feature>
<name>A0A410TCJ2_9CAUD</name>
<keyword evidence="2" id="KW-0812">Transmembrane</keyword>
<keyword evidence="2" id="KW-0472">Membrane</keyword>